<reference evidence="2 3" key="1">
    <citation type="journal article" date="2015" name="Genome Announc.">
        <title>Complete genome sequence of Martelella endophytica YC6887, which has antifungal activity associated with a halophyte.</title>
        <authorList>
            <person name="Khan A."/>
            <person name="Khan H."/>
            <person name="Chung E.J."/>
            <person name="Hossain M.T."/>
            <person name="Chung Y.R."/>
        </authorList>
    </citation>
    <scope>NUCLEOTIDE SEQUENCE [LARGE SCALE GENOMIC DNA]</scope>
    <source>
        <strain evidence="2">YC6887</strain>
    </source>
</reference>
<dbReference type="GO" id="GO:0016491">
    <property type="term" value="F:oxidoreductase activity"/>
    <property type="evidence" value="ECO:0007669"/>
    <property type="project" value="InterPro"/>
</dbReference>
<gene>
    <name evidence="2" type="ORF">TM49_13000</name>
</gene>
<evidence type="ECO:0000313" key="2">
    <source>
        <dbReference type="EMBL" id="AJY48193.1"/>
    </source>
</evidence>
<dbReference type="InterPro" id="IPR051470">
    <property type="entry name" value="Thiol:disulfide_interchange"/>
</dbReference>
<dbReference type="Proteomes" id="UP000032611">
    <property type="component" value="Chromosome"/>
</dbReference>
<dbReference type="InterPro" id="IPR041205">
    <property type="entry name" value="ScsC_N"/>
</dbReference>
<name>A0A0D5LXK6_MAREN</name>
<dbReference type="STRING" id="1486262.TM49_13000"/>
<proteinExistence type="predicted"/>
<dbReference type="HOGENOM" id="CLU_000288_47_4_5"/>
<dbReference type="Pfam" id="PF18312">
    <property type="entry name" value="ScsC_N"/>
    <property type="match status" value="1"/>
</dbReference>
<dbReference type="SUPFAM" id="SSF52833">
    <property type="entry name" value="Thioredoxin-like"/>
    <property type="match status" value="1"/>
</dbReference>
<accession>A0A0D5LXK6</accession>
<dbReference type="InterPro" id="IPR001853">
    <property type="entry name" value="DSBA-like_thioredoxin_dom"/>
</dbReference>
<dbReference type="KEGG" id="mey:TM49_13000"/>
<organism evidence="2 3">
    <name type="scientific">Martelella endophytica</name>
    <dbReference type="NCBI Taxonomy" id="1486262"/>
    <lineage>
        <taxon>Bacteria</taxon>
        <taxon>Pseudomonadati</taxon>
        <taxon>Pseudomonadota</taxon>
        <taxon>Alphaproteobacteria</taxon>
        <taxon>Hyphomicrobiales</taxon>
        <taxon>Aurantimonadaceae</taxon>
        <taxon>Martelella</taxon>
    </lineage>
</organism>
<dbReference type="InterPro" id="IPR036249">
    <property type="entry name" value="Thioredoxin-like_sf"/>
</dbReference>
<evidence type="ECO:0000259" key="1">
    <source>
        <dbReference type="PROSITE" id="PS51352"/>
    </source>
</evidence>
<keyword evidence="3" id="KW-1185">Reference proteome</keyword>
<dbReference type="PANTHER" id="PTHR35272:SF3">
    <property type="entry name" value="THIOL:DISULFIDE INTERCHANGE PROTEIN DSBC"/>
    <property type="match status" value="1"/>
</dbReference>
<dbReference type="Pfam" id="PF01323">
    <property type="entry name" value="DSBA"/>
    <property type="match status" value="1"/>
</dbReference>
<dbReference type="Gene3D" id="3.40.30.10">
    <property type="entry name" value="Glutaredoxin"/>
    <property type="match status" value="1"/>
</dbReference>
<dbReference type="CDD" id="cd03023">
    <property type="entry name" value="DsbA_Com1_like"/>
    <property type="match status" value="1"/>
</dbReference>
<dbReference type="PANTHER" id="PTHR35272">
    <property type="entry name" value="THIOL:DISULFIDE INTERCHANGE PROTEIN DSBC-RELATED"/>
    <property type="match status" value="1"/>
</dbReference>
<dbReference type="InterPro" id="IPR013766">
    <property type="entry name" value="Thioredoxin_domain"/>
</dbReference>
<dbReference type="AlphaFoldDB" id="A0A0D5LXK6"/>
<dbReference type="PROSITE" id="PS51352">
    <property type="entry name" value="THIOREDOXIN_2"/>
    <property type="match status" value="1"/>
</dbReference>
<dbReference type="EMBL" id="CP010803">
    <property type="protein sequence ID" value="AJY48193.1"/>
    <property type="molecule type" value="Genomic_DNA"/>
</dbReference>
<sequence length="247" mass="26403">MYHFAPPASSQAQVETDAAVETASDDTFGTRVHDYLVANPETLLDVQTALQQKQAERQQQAASAALAENQDKLYQPAFDAEFGNPEGAITVVEFFDYNCGYCRRALSDMDDIIAANEDVRFVLKEIPVLGPDSEAAEKVSYAFLKIAPEKYEDFHRALMGSGTRANDASARAVANALGVDDAAIDAAMEQFPAEEALSAHFALASAIGVNGTPAYIIGDRLISGAVGADVLQETIDNVRDCGKSVCS</sequence>
<feature type="domain" description="Thioredoxin" evidence="1">
    <location>
        <begin position="55"/>
        <end position="240"/>
    </location>
</feature>
<evidence type="ECO:0000313" key="3">
    <source>
        <dbReference type="Proteomes" id="UP000032611"/>
    </source>
</evidence>
<dbReference type="PATRIC" id="fig|1486262.3.peg.2687"/>
<protein>
    <submittedName>
        <fullName evidence="2">DSBA oxidoreductase</fullName>
    </submittedName>
</protein>